<evidence type="ECO:0000259" key="1">
    <source>
        <dbReference type="Pfam" id="PF01261"/>
    </source>
</evidence>
<gene>
    <name evidence="2" type="ORF">E6G99_12740</name>
</gene>
<dbReference type="Proteomes" id="UP000318661">
    <property type="component" value="Unassembled WGS sequence"/>
</dbReference>
<proteinExistence type="predicted"/>
<keyword evidence="2" id="KW-0413">Isomerase</keyword>
<evidence type="ECO:0000313" key="2">
    <source>
        <dbReference type="EMBL" id="TMJ01295.1"/>
    </source>
</evidence>
<dbReference type="SUPFAM" id="SSF51658">
    <property type="entry name" value="Xylose isomerase-like"/>
    <property type="match status" value="1"/>
</dbReference>
<dbReference type="Pfam" id="PF01261">
    <property type="entry name" value="AP_endonuc_2"/>
    <property type="match status" value="1"/>
</dbReference>
<feature type="non-terminal residue" evidence="2">
    <location>
        <position position="309"/>
    </location>
</feature>
<organism evidence="2 3">
    <name type="scientific">Candidatus Segetimicrobium genomatis</name>
    <dbReference type="NCBI Taxonomy" id="2569760"/>
    <lineage>
        <taxon>Bacteria</taxon>
        <taxon>Bacillati</taxon>
        <taxon>Candidatus Sysuimicrobiota</taxon>
        <taxon>Candidatus Sysuimicrobiia</taxon>
        <taxon>Candidatus Sysuimicrobiales</taxon>
        <taxon>Candidatus Segetimicrobiaceae</taxon>
        <taxon>Candidatus Segetimicrobium</taxon>
    </lineage>
</organism>
<dbReference type="AlphaFoldDB" id="A0A537KZX0"/>
<dbReference type="InterPro" id="IPR013022">
    <property type="entry name" value="Xyl_isomerase-like_TIM-brl"/>
</dbReference>
<reference evidence="2 3" key="1">
    <citation type="journal article" date="2019" name="Nat. Microbiol.">
        <title>Mediterranean grassland soil C-N compound turnover is dependent on rainfall and depth, and is mediated by genomically divergent microorganisms.</title>
        <authorList>
            <person name="Diamond S."/>
            <person name="Andeer P.F."/>
            <person name="Li Z."/>
            <person name="Crits-Christoph A."/>
            <person name="Burstein D."/>
            <person name="Anantharaman K."/>
            <person name="Lane K.R."/>
            <person name="Thomas B.C."/>
            <person name="Pan C."/>
            <person name="Northen T.R."/>
            <person name="Banfield J.F."/>
        </authorList>
    </citation>
    <scope>NUCLEOTIDE SEQUENCE [LARGE SCALE GENOMIC DNA]</scope>
    <source>
        <strain evidence="2">NP_2</strain>
    </source>
</reference>
<protein>
    <submittedName>
        <fullName evidence="2">Sugar phosphate isomerase/epimerase</fullName>
    </submittedName>
</protein>
<accession>A0A537KZX0</accession>
<dbReference type="InterPro" id="IPR036237">
    <property type="entry name" value="Xyl_isomerase-like_sf"/>
</dbReference>
<sequence length="309" mass="34038">MSPAGYQSVIVRRGCAETTDAVTASAATRNHTTGRHFMVNTTPPRPCLVVSPISWPPDPLLAMLPLAVTPGARPRGLPCQRAKNIAGSTGRMRMRLGVIVAYARVHFGDEPTLEQYGAFADWAAQMQFAGIELAAFSLDHFARDFSDSQRLQRFRDHCQAKGLAITAFEAGFLRHMTVHQDPAVRAQAVTEVRKSVQVARSLGTDLIYLHSAPHPSWTIEFRRLYDEFSPPTRVEVPVEFSWDAAWAEYVGVIRDLVREAEAGGVRLALEVRPYEMVSNADGGRRLADAVGSPALGLVFDTAHFLVQKE</sequence>
<comment type="caution">
    <text evidence="2">The sequence shown here is derived from an EMBL/GenBank/DDBJ whole genome shotgun (WGS) entry which is preliminary data.</text>
</comment>
<dbReference type="GO" id="GO:0016853">
    <property type="term" value="F:isomerase activity"/>
    <property type="evidence" value="ECO:0007669"/>
    <property type="project" value="UniProtKB-KW"/>
</dbReference>
<dbReference type="InterPro" id="IPR050312">
    <property type="entry name" value="IolE/XylAMocC-like"/>
</dbReference>
<evidence type="ECO:0000313" key="3">
    <source>
        <dbReference type="Proteomes" id="UP000318661"/>
    </source>
</evidence>
<name>A0A537KZX0_9BACT</name>
<dbReference type="PANTHER" id="PTHR12110">
    <property type="entry name" value="HYDROXYPYRUVATE ISOMERASE"/>
    <property type="match status" value="1"/>
</dbReference>
<dbReference type="Gene3D" id="3.20.20.150">
    <property type="entry name" value="Divalent-metal-dependent TIM barrel enzymes"/>
    <property type="match status" value="1"/>
</dbReference>
<dbReference type="EMBL" id="VBAJ01000326">
    <property type="protein sequence ID" value="TMJ01295.1"/>
    <property type="molecule type" value="Genomic_DNA"/>
</dbReference>
<feature type="domain" description="Xylose isomerase-like TIM barrel" evidence="1">
    <location>
        <begin position="121"/>
        <end position="305"/>
    </location>
</feature>